<comment type="caution">
    <text evidence="2">The sequence shown here is derived from an EMBL/GenBank/DDBJ whole genome shotgun (WGS) entry which is preliminary data.</text>
</comment>
<feature type="region of interest" description="Disordered" evidence="1">
    <location>
        <begin position="1"/>
        <end position="29"/>
    </location>
</feature>
<sequence>MGHRTQAQAPARRARLWRSSASASAPPAGFPPKRVQIRCHLNMYSRRGKCVSCLGVLRSSGSTWILGPCRWLWPAIAADPAKAVEHRKLRALQRCSLHCRGKSSPVFDRCRTEVEAVHSLFYVNHTTRRLLASRTKRAGGTWNPQTL</sequence>
<proteinExistence type="predicted"/>
<accession>A0A6G0KLX6</accession>
<evidence type="ECO:0000256" key="1">
    <source>
        <dbReference type="SAM" id="MobiDB-lite"/>
    </source>
</evidence>
<dbReference type="AlphaFoldDB" id="A0A6G0KLX6"/>
<reference evidence="2 3" key="1">
    <citation type="submission" date="2018-09" db="EMBL/GenBank/DDBJ databases">
        <title>Genomic investigation of the strawberry pathogen Phytophthora fragariae indicates pathogenicity is determined by transcriptional variation in three key races.</title>
        <authorList>
            <person name="Adams T.M."/>
            <person name="Armitage A.D."/>
            <person name="Sobczyk M.K."/>
            <person name="Bates H.J."/>
            <person name="Dunwell J.M."/>
            <person name="Nellist C.F."/>
            <person name="Harrison R.J."/>
        </authorList>
    </citation>
    <scope>NUCLEOTIDE SEQUENCE [LARGE SCALE GENOMIC DNA]</scope>
    <source>
        <strain evidence="2 3">ONT-3</strain>
    </source>
</reference>
<gene>
    <name evidence="2" type="ORF">PF010_g18072</name>
</gene>
<evidence type="ECO:0000313" key="2">
    <source>
        <dbReference type="EMBL" id="KAE9091743.1"/>
    </source>
</evidence>
<protein>
    <submittedName>
        <fullName evidence="2">Uncharacterized protein</fullName>
    </submittedName>
</protein>
<name>A0A6G0KLX6_9STRA</name>
<feature type="compositionally biased region" description="Low complexity" evidence="1">
    <location>
        <begin position="1"/>
        <end position="27"/>
    </location>
</feature>
<evidence type="ECO:0000313" key="3">
    <source>
        <dbReference type="Proteomes" id="UP000488956"/>
    </source>
</evidence>
<dbReference type="EMBL" id="QXFX01001353">
    <property type="protein sequence ID" value="KAE9091743.1"/>
    <property type="molecule type" value="Genomic_DNA"/>
</dbReference>
<organism evidence="2 3">
    <name type="scientific">Phytophthora fragariae</name>
    <dbReference type="NCBI Taxonomy" id="53985"/>
    <lineage>
        <taxon>Eukaryota</taxon>
        <taxon>Sar</taxon>
        <taxon>Stramenopiles</taxon>
        <taxon>Oomycota</taxon>
        <taxon>Peronosporomycetes</taxon>
        <taxon>Peronosporales</taxon>
        <taxon>Peronosporaceae</taxon>
        <taxon>Phytophthora</taxon>
    </lineage>
</organism>
<dbReference type="Proteomes" id="UP000488956">
    <property type="component" value="Unassembled WGS sequence"/>
</dbReference>